<evidence type="ECO:0000313" key="2">
    <source>
        <dbReference type="EMBL" id="ERN05654.1"/>
    </source>
</evidence>
<reference evidence="3" key="1">
    <citation type="journal article" date="2013" name="Science">
        <title>The Amborella genome and the evolution of flowering plants.</title>
        <authorList>
            <consortium name="Amborella Genome Project"/>
        </authorList>
    </citation>
    <scope>NUCLEOTIDE SEQUENCE [LARGE SCALE GENOMIC DNA]</scope>
</reference>
<feature type="compositionally biased region" description="Basic and acidic residues" evidence="1">
    <location>
        <begin position="120"/>
        <end position="135"/>
    </location>
</feature>
<feature type="region of interest" description="Disordered" evidence="1">
    <location>
        <begin position="83"/>
        <end position="142"/>
    </location>
</feature>
<dbReference type="AlphaFoldDB" id="W1PD88"/>
<dbReference type="Gramene" id="ERN05654">
    <property type="protein sequence ID" value="ERN05654"/>
    <property type="gene ID" value="AMTR_s00006p00132950"/>
</dbReference>
<evidence type="ECO:0000256" key="1">
    <source>
        <dbReference type="SAM" id="MobiDB-lite"/>
    </source>
</evidence>
<keyword evidence="3" id="KW-1185">Reference proteome</keyword>
<name>W1PD88_AMBTC</name>
<dbReference type="EMBL" id="KI393980">
    <property type="protein sequence ID" value="ERN05654.1"/>
    <property type="molecule type" value="Genomic_DNA"/>
</dbReference>
<protein>
    <submittedName>
        <fullName evidence="2">Uncharacterized protein</fullName>
    </submittedName>
</protein>
<proteinExistence type="predicted"/>
<dbReference type="HOGENOM" id="CLU_1818388_0_0_1"/>
<feature type="region of interest" description="Disordered" evidence="1">
    <location>
        <begin position="31"/>
        <end position="60"/>
    </location>
</feature>
<sequence>MDHLPLEGELGIDPYIDVSFVRRTSLEALTPSHEVERPSRTTYAEEAAQPSSREDADLGHLSLEGRTKSLFYDLDSISRCAKRDAVSGHEGRSIQGPDARPECGQRTPASARQGVFPWEQGRRGEREKRENELRVPSRSPQF</sequence>
<accession>W1PD88</accession>
<organism evidence="2 3">
    <name type="scientific">Amborella trichopoda</name>
    <dbReference type="NCBI Taxonomy" id="13333"/>
    <lineage>
        <taxon>Eukaryota</taxon>
        <taxon>Viridiplantae</taxon>
        <taxon>Streptophyta</taxon>
        <taxon>Embryophyta</taxon>
        <taxon>Tracheophyta</taxon>
        <taxon>Spermatophyta</taxon>
        <taxon>Magnoliopsida</taxon>
        <taxon>Amborellales</taxon>
        <taxon>Amborellaceae</taxon>
        <taxon>Amborella</taxon>
    </lineage>
</organism>
<gene>
    <name evidence="2" type="ORF">AMTR_s00006p00132950</name>
</gene>
<dbReference type="Proteomes" id="UP000017836">
    <property type="component" value="Unassembled WGS sequence"/>
</dbReference>
<evidence type="ECO:0000313" key="3">
    <source>
        <dbReference type="Proteomes" id="UP000017836"/>
    </source>
</evidence>
<feature type="compositionally biased region" description="Basic and acidic residues" evidence="1">
    <location>
        <begin position="83"/>
        <end position="92"/>
    </location>
</feature>